<gene>
    <name evidence="1" type="ORF">BN138_992</name>
</gene>
<dbReference type="AlphaFoldDB" id="S0DF87"/>
<sequence length="92" mass="10562">MEDAGIGEQDLRERFGDRVTELVRAQSEDKSKSWDERKAHTIELLAQTNDEDIKIVALGDKLANTRSLFVDYRAQGDALWRRFNVTDPAKHC</sequence>
<accession>S0DF87</accession>
<reference evidence="1" key="1">
    <citation type="submission" date="2012-10" db="EMBL/GenBank/DDBJ databases">
        <authorList>
            <person name="Sandrine L."/>
        </authorList>
    </citation>
    <scope>NUCLEOTIDE SEQUENCE</scope>
</reference>
<protein>
    <submittedName>
        <fullName evidence="1">Uncharacterized protein</fullName>
    </submittedName>
</protein>
<proteinExistence type="predicted"/>
<dbReference type="GO" id="GO:0008893">
    <property type="term" value="F:guanosine-3',5'-bis(diphosphate) 3'-diphosphatase activity"/>
    <property type="evidence" value="ECO:0007669"/>
    <property type="project" value="TreeGrafter"/>
</dbReference>
<organism evidence="1">
    <name type="scientific">termite gut metagenome</name>
    <dbReference type="NCBI Taxonomy" id="433724"/>
    <lineage>
        <taxon>unclassified sequences</taxon>
        <taxon>metagenomes</taxon>
        <taxon>organismal metagenomes</taxon>
    </lineage>
</organism>
<evidence type="ECO:0000313" key="1">
    <source>
        <dbReference type="EMBL" id="CCO21804.1"/>
    </source>
</evidence>
<dbReference type="PANTHER" id="PTHR46246:SF1">
    <property type="entry name" value="GUANOSINE-3',5'-BIS(DIPHOSPHATE) 3'-PYROPHOSPHOHYDROLASE MESH1"/>
    <property type="match status" value="1"/>
</dbReference>
<dbReference type="Gene3D" id="1.10.3210.10">
    <property type="entry name" value="Hypothetical protein af1432"/>
    <property type="match status" value="1"/>
</dbReference>
<dbReference type="InterPro" id="IPR052194">
    <property type="entry name" value="MESH1"/>
</dbReference>
<dbReference type="PANTHER" id="PTHR46246">
    <property type="entry name" value="GUANOSINE-3',5'-BIS(DIPHOSPHATE) 3'-PYROPHOSPHOHYDROLASE MESH1"/>
    <property type="match status" value="1"/>
</dbReference>
<dbReference type="EMBL" id="HF548330">
    <property type="protein sequence ID" value="CCO21804.1"/>
    <property type="molecule type" value="Genomic_DNA"/>
</dbReference>
<name>S0DF87_9ZZZZ</name>
<dbReference type="SUPFAM" id="SSF109604">
    <property type="entry name" value="HD-domain/PDEase-like"/>
    <property type="match status" value="1"/>
</dbReference>
<reference evidence="1" key="2">
    <citation type="journal article" date="2013" name="Biotechnol. Biofuels">
        <title>Mining for hemicellulases in the fungus-growing termite Pseudacanthotermes militaris using functional metagenomics.</title>
        <authorList>
            <person name="Bastien G."/>
            <person name="Arnal G."/>
            <person name="Bozonnet S."/>
            <person name="Laguerre S."/>
            <person name="Ferreira F."/>
            <person name="Faure R."/>
            <person name="Henrissat B."/>
            <person name="Lefevre F."/>
            <person name="Robe P."/>
            <person name="Bouchez O."/>
            <person name="Noirot C."/>
            <person name="Dumon C."/>
            <person name="O'Donohue M."/>
        </authorList>
    </citation>
    <scope>NUCLEOTIDE SEQUENCE</scope>
</reference>